<evidence type="ECO:0000259" key="12">
    <source>
        <dbReference type="Pfam" id="PF12931"/>
    </source>
</evidence>
<evidence type="ECO:0000256" key="11">
    <source>
        <dbReference type="SAM" id="MobiDB-lite"/>
    </source>
</evidence>
<feature type="domain" description="Sec16 Sec23-binding" evidence="12">
    <location>
        <begin position="1075"/>
        <end position="1375"/>
    </location>
</feature>
<dbReference type="Pfam" id="PF12931">
    <property type="entry name" value="TPR_Sec16"/>
    <property type="match status" value="1"/>
</dbReference>
<feature type="compositionally biased region" description="Polar residues" evidence="11">
    <location>
        <begin position="529"/>
        <end position="543"/>
    </location>
</feature>
<dbReference type="GO" id="GO:0007030">
    <property type="term" value="P:Golgi organization"/>
    <property type="evidence" value="ECO:0007669"/>
    <property type="project" value="TreeGrafter"/>
</dbReference>
<comment type="subcellular location">
    <subcellularLocation>
        <location evidence="1">Endoplasmic reticulum membrane</location>
        <topology evidence="1">Peripheral membrane protein</topology>
        <orientation evidence="1">Cytoplasmic side</orientation>
    </subcellularLocation>
</comment>
<keyword evidence="5 10" id="KW-0931">ER-Golgi transport</keyword>
<evidence type="ECO:0000256" key="7">
    <source>
        <dbReference type="ARBA" id="ARBA00023006"/>
    </source>
</evidence>
<feature type="region of interest" description="Disordered" evidence="11">
    <location>
        <begin position="367"/>
        <end position="833"/>
    </location>
</feature>
<keyword evidence="6 10" id="KW-0653">Protein transport</keyword>
<evidence type="ECO:0000256" key="3">
    <source>
        <dbReference type="ARBA" id="ARBA00022448"/>
    </source>
</evidence>
<dbReference type="GO" id="GO:0070971">
    <property type="term" value="C:endoplasmic reticulum exit site"/>
    <property type="evidence" value="ECO:0007669"/>
    <property type="project" value="TreeGrafter"/>
</dbReference>
<feature type="compositionally biased region" description="Low complexity" evidence="11">
    <location>
        <begin position="97"/>
        <end position="108"/>
    </location>
</feature>
<feature type="compositionally biased region" description="Polar residues" evidence="11">
    <location>
        <begin position="1396"/>
        <end position="1411"/>
    </location>
</feature>
<dbReference type="PANTHER" id="PTHR13402:SF6">
    <property type="entry name" value="SECRETORY 16, ISOFORM I"/>
    <property type="match status" value="1"/>
</dbReference>
<feature type="compositionally biased region" description="Acidic residues" evidence="11">
    <location>
        <begin position="50"/>
        <end position="95"/>
    </location>
</feature>
<dbReference type="RefSeq" id="XP_040787126.1">
    <property type="nucleotide sequence ID" value="XM_040933194.1"/>
</dbReference>
<feature type="region of interest" description="Disordered" evidence="11">
    <location>
        <begin position="22"/>
        <end position="331"/>
    </location>
</feature>
<feature type="compositionally biased region" description="Basic and acidic residues" evidence="11">
    <location>
        <begin position="1624"/>
        <end position="1650"/>
    </location>
</feature>
<keyword evidence="15" id="KW-1185">Reference proteome</keyword>
<gene>
    <name evidence="14" type="ORF">K460DRAFT_365509</name>
</gene>
<feature type="compositionally biased region" description="Polar residues" evidence="11">
    <location>
        <begin position="1478"/>
        <end position="1523"/>
    </location>
</feature>
<keyword evidence="4 10" id="KW-0256">Endoplasmic reticulum</keyword>
<keyword evidence="3 10" id="KW-0813">Transport</keyword>
<feature type="compositionally biased region" description="Polar residues" evidence="11">
    <location>
        <begin position="402"/>
        <end position="422"/>
    </location>
</feature>
<sequence length="1836" mass="196032">MDNEDGPNFSYAYGGAPATTAAASWNPALRHEKEGGPPARAQPPAKAPESSEDEDDEDDDEEDEEDDEDDEDEDEEDEDEDDEDEDEEESEEEESQPSSAVPAAPTPTKGGTYFEGHKAGSNSLARIDTAKDPQSAQGPVPAQTGTRGVGGTNEDALASATQALNIKDQTEPQAKPESSEDESDEASDEESSEDEEEAEAASEERPAENYEHQGETTALEEAMGESVKVPLVADTEAATHDWGPSDENFVLGGQSQETPLETPNADAGGTTVGDNVIGNTNVGGHVGDDIDWGNGEQQEDFFGGIASQTPESAQPTGESPGAHAVVSETPSITKNEWDLDLDLDDEFLPDAEDAPVFELSDDDGFLEEESAPPVQQIQPTSGSTSAGLYAPQTAQGAPAFTPATNQYTPQNPQLANLPQDTLQRPAATPIYNGFGQNLSYQQQQSSRPAMPSSAQSFADKSKGGYHSPYDLPDDIVTTRKRTAPRASIPAVQPTLPPPRSSSISSNAGPPRPIPMSSMSTTSLSPPSSGHSMQAQMTGLTPNVPSKPAPLTKTSSSDFFAELPVTSKPRPSGRYSPQPNAPTHLSGLHAPPQFPLKERTASWSSLRNEILPDSTTGPPPLRQPEQLPMFPNQPSVPTRTNSLPVPQPAPLPPSNRYSPAPPPSAPSADARYSPAPPSAPTANARYSPAPPSGSPGQTHTRYASEPPATLNRTPSQPFAPRTSSPLAFHSVPLQQEPPPGHYISQSVDGVLRPPFRSPLEGVSETEEQGTNLSSRPPTAGRSETPPLRSSPSSMVGSPRKMGSYTPQYHPSNAVPPPRSQSQSPSAIMKQPVRSLSTNEQLGSAYGIMSPPSAYYGVQASASSPANRIPHRRQASLNYQAIVPEDERAADPLQRWQGYPIFTWGIGGTMVTSFPKQIPRYGGGASAPMMKCSPGEIRIQNVKQAFPLPEDIVTFPGPLKTKSKKKDVTAWLGRKIDALEIQAKEPGLEHLMAQDDLKRLEDRTLLWKLLQILVEHDGKLEEDAAGVAVRKLLAPDGTNASDADNSFSTAADIVGRSRSNTSNFHAEPVDPRAVEDLQSMLTKGDREKAVWHAVDQRLWGHAMLLSSTLSKDIWKQVVQEFVRKEVKKVGRNNQALAVLYEVFAGNHEDCIDELVPVSARAGFQMVSADGVGATQDALQGLDKWRETVALILSNRSEGDVSALLSLGRLLSQYGRVEAAHTCFIFARSVLLVSGVDDSQADLVLISADHRKNPLELGIDLEPILLTEIYEFALSLSTPGTSHVIPHLQNYKLTHAYQLAEYGHRTEAQAYCHAIAAVMKSTTRPSPYYNASFLASLDDLTSRLSQSPKDGSSWISKPSMDKVSSSLLSKFNSFIAGDDDDAASKPSANGEVGPFANIAGNSPSLTPSQSSTDLFGTYPAYGAPVQPPASANSRYAPSNVYSPRTSSEQQRPRYEPQGRPSLDSADGSAMRAVSESYMPMTPTTGLYSPSQAQFSPSQTQLSPPRQIKSQSYSPLRAEQTASQPSHRSPYLPTPPVEESSSAPTFGGYQPPQASFDEPPPLANNEQSYGGYEAPSSTFDTPSYQPYNPDEEDKQEDQPRKKSFMDDDDDDDLATRAAALKISGGGKSESDKKADEAFRKAAEADAERDKDTKKAGWFGGWFKKDQNAAPGPIRAKLGEENSFVYDPELKKWVNKKGGSTDTGKSAATPPPPRGGPPAGRSTSGGVAPPMGPPQGGLVRPPTSNPGPQRSSSMPPPMAIPGSRASTPGIPTEIPSDNEGPKAPTLARPSFGAASGPPSRPGTGMSTASSIDDLLGAPQARKGPAGAKRKKSSRYIDVMAK</sequence>
<feature type="compositionally biased region" description="Polar residues" evidence="11">
    <location>
        <begin position="709"/>
        <end position="724"/>
    </location>
</feature>
<dbReference type="GO" id="GO:0070973">
    <property type="term" value="P:protein localization to endoplasmic reticulum exit site"/>
    <property type="evidence" value="ECO:0007669"/>
    <property type="project" value="TreeGrafter"/>
</dbReference>
<evidence type="ECO:0000256" key="2">
    <source>
        <dbReference type="ARBA" id="ARBA00005927"/>
    </source>
</evidence>
<evidence type="ECO:0000313" key="14">
    <source>
        <dbReference type="EMBL" id="KAF1844563.1"/>
    </source>
</evidence>
<feature type="region of interest" description="Disordered" evidence="11">
    <location>
        <begin position="1391"/>
        <end position="1836"/>
    </location>
</feature>
<dbReference type="OrthoDB" id="8918678at2759"/>
<keyword evidence="7 10" id="KW-0072">Autophagy</keyword>
<evidence type="ECO:0000256" key="6">
    <source>
        <dbReference type="ARBA" id="ARBA00022927"/>
    </source>
</evidence>
<comment type="function">
    <text evidence="9 10">Involved in the initiation of assembly of the COPII coat required for the formation of transport vesicles from the endoplasmic reticulum (ER) and the selection of cargo molecules. Also involved in autophagy.</text>
</comment>
<feature type="compositionally biased region" description="Polar residues" evidence="11">
    <location>
        <begin position="631"/>
        <end position="642"/>
    </location>
</feature>
<dbReference type="GO" id="GO:0015031">
    <property type="term" value="P:protein transport"/>
    <property type="evidence" value="ECO:0007669"/>
    <property type="project" value="UniProtKB-KW"/>
</dbReference>
<feature type="compositionally biased region" description="Acidic residues" evidence="11">
    <location>
        <begin position="179"/>
        <end position="201"/>
    </location>
</feature>
<dbReference type="InterPro" id="IPR024298">
    <property type="entry name" value="Sec16_Sec23-bd"/>
</dbReference>
<feature type="compositionally biased region" description="Basic and acidic residues" evidence="11">
    <location>
        <begin position="202"/>
        <end position="214"/>
    </location>
</feature>
<evidence type="ECO:0000256" key="9">
    <source>
        <dbReference type="ARBA" id="ARBA00024687"/>
    </source>
</evidence>
<feature type="compositionally biased region" description="Pro residues" evidence="11">
    <location>
        <begin position="644"/>
        <end position="664"/>
    </location>
</feature>
<dbReference type="Proteomes" id="UP000800039">
    <property type="component" value="Unassembled WGS sequence"/>
</dbReference>
<evidence type="ECO:0000256" key="4">
    <source>
        <dbReference type="ARBA" id="ARBA00022824"/>
    </source>
</evidence>
<keyword evidence="8 10" id="KW-0472">Membrane</keyword>
<feature type="domain" description="Sec16 central conserved" evidence="13">
    <location>
        <begin position="898"/>
        <end position="1016"/>
    </location>
</feature>
<feature type="compositionally biased region" description="Polar residues" evidence="11">
    <location>
        <begin position="373"/>
        <end position="386"/>
    </location>
</feature>
<dbReference type="GO" id="GO:0005789">
    <property type="term" value="C:endoplasmic reticulum membrane"/>
    <property type="evidence" value="ECO:0007669"/>
    <property type="project" value="UniProtKB-SubCell"/>
</dbReference>
<evidence type="ECO:0000313" key="15">
    <source>
        <dbReference type="Proteomes" id="UP000800039"/>
    </source>
</evidence>
<protein>
    <recommendedName>
        <fullName evidence="10">Protein transport protein sec16</fullName>
    </recommendedName>
</protein>
<feature type="compositionally biased region" description="Polar residues" evidence="11">
    <location>
        <begin position="1426"/>
        <end position="1446"/>
    </location>
</feature>
<feature type="compositionally biased region" description="Polar residues" evidence="11">
    <location>
        <begin position="434"/>
        <end position="458"/>
    </location>
</feature>
<dbReference type="InterPro" id="IPR024340">
    <property type="entry name" value="Sec16_CCD"/>
</dbReference>
<feature type="compositionally biased region" description="Low complexity" evidence="11">
    <location>
        <begin position="37"/>
        <end position="48"/>
    </location>
</feature>
<comment type="caution">
    <text evidence="14">The sequence shown here is derived from an EMBL/GenBank/DDBJ whole genome shotgun (WGS) entry which is preliminary data.</text>
</comment>
<comment type="similarity">
    <text evidence="2 10">Belongs to the SEC16 family.</text>
</comment>
<organism evidence="14 15">
    <name type="scientific">Cucurbitaria berberidis CBS 394.84</name>
    <dbReference type="NCBI Taxonomy" id="1168544"/>
    <lineage>
        <taxon>Eukaryota</taxon>
        <taxon>Fungi</taxon>
        <taxon>Dikarya</taxon>
        <taxon>Ascomycota</taxon>
        <taxon>Pezizomycotina</taxon>
        <taxon>Dothideomycetes</taxon>
        <taxon>Pleosporomycetidae</taxon>
        <taxon>Pleosporales</taxon>
        <taxon>Pleosporineae</taxon>
        <taxon>Cucurbitariaceae</taxon>
        <taxon>Cucurbitaria</taxon>
    </lineage>
</organism>
<dbReference type="GO" id="GO:0012507">
    <property type="term" value="C:ER to Golgi transport vesicle membrane"/>
    <property type="evidence" value="ECO:0007669"/>
    <property type="project" value="TreeGrafter"/>
</dbReference>
<dbReference type="GeneID" id="63850445"/>
<name>A0A9P4GEJ8_9PLEO</name>
<evidence type="ECO:0000256" key="8">
    <source>
        <dbReference type="ARBA" id="ARBA00023136"/>
    </source>
</evidence>
<dbReference type="GO" id="GO:0016192">
    <property type="term" value="P:vesicle-mediated transport"/>
    <property type="evidence" value="ECO:0007669"/>
    <property type="project" value="UniProtKB-KW"/>
</dbReference>
<feature type="compositionally biased region" description="Polar residues" evidence="11">
    <location>
        <begin position="306"/>
        <end position="317"/>
    </location>
</feature>
<feature type="compositionally biased region" description="Polar residues" evidence="11">
    <location>
        <begin position="1571"/>
        <end position="1582"/>
    </location>
</feature>
<dbReference type="FunFam" id="1.25.40.1030:FF:000008">
    <property type="entry name" value="Protein transport protein sec16"/>
    <property type="match status" value="1"/>
</dbReference>
<feature type="compositionally biased region" description="Low complexity" evidence="11">
    <location>
        <begin position="514"/>
        <end position="528"/>
    </location>
</feature>
<evidence type="ECO:0000256" key="10">
    <source>
        <dbReference type="RuleBase" id="RU364101"/>
    </source>
</evidence>
<evidence type="ECO:0000259" key="13">
    <source>
        <dbReference type="Pfam" id="PF12932"/>
    </source>
</evidence>
<dbReference type="GO" id="GO:0006914">
    <property type="term" value="P:autophagy"/>
    <property type="evidence" value="ECO:0007669"/>
    <property type="project" value="UniProtKB-KW"/>
</dbReference>
<dbReference type="Gene3D" id="1.25.40.1030">
    <property type="match status" value="1"/>
</dbReference>
<proteinExistence type="inferred from homology"/>
<evidence type="ECO:0000256" key="1">
    <source>
        <dbReference type="ARBA" id="ARBA00004397"/>
    </source>
</evidence>
<evidence type="ECO:0000256" key="5">
    <source>
        <dbReference type="ARBA" id="ARBA00022892"/>
    </source>
</evidence>
<dbReference type="PANTHER" id="PTHR13402">
    <property type="entry name" value="RGPR-RELATED"/>
    <property type="match status" value="1"/>
</dbReference>
<reference evidence="14" key="1">
    <citation type="submission" date="2020-01" db="EMBL/GenBank/DDBJ databases">
        <authorList>
            <consortium name="DOE Joint Genome Institute"/>
            <person name="Haridas S."/>
            <person name="Albert R."/>
            <person name="Binder M."/>
            <person name="Bloem J."/>
            <person name="Labutti K."/>
            <person name="Salamov A."/>
            <person name="Andreopoulos B."/>
            <person name="Baker S.E."/>
            <person name="Barry K."/>
            <person name="Bills G."/>
            <person name="Bluhm B.H."/>
            <person name="Cannon C."/>
            <person name="Castanera R."/>
            <person name="Culley D.E."/>
            <person name="Daum C."/>
            <person name="Ezra D."/>
            <person name="Gonzalez J.B."/>
            <person name="Henrissat B."/>
            <person name="Kuo A."/>
            <person name="Liang C."/>
            <person name="Lipzen A."/>
            <person name="Lutzoni F."/>
            <person name="Magnuson J."/>
            <person name="Mondo S."/>
            <person name="Nolan M."/>
            <person name="Ohm R."/>
            <person name="Pangilinan J."/>
            <person name="Park H.-J."/>
            <person name="Ramirez L."/>
            <person name="Alfaro M."/>
            <person name="Sun H."/>
            <person name="Tritt A."/>
            <person name="Yoshinaga Y."/>
            <person name="Zwiers L.-H."/>
            <person name="Turgeon B.G."/>
            <person name="Goodwin S.B."/>
            <person name="Spatafora J.W."/>
            <person name="Crous P.W."/>
            <person name="Grigoriev I.V."/>
        </authorList>
    </citation>
    <scope>NUCLEOTIDE SEQUENCE</scope>
    <source>
        <strain evidence="14">CBS 394.84</strain>
    </source>
</reference>
<accession>A0A9P4GEJ8</accession>
<feature type="compositionally biased region" description="Basic and acidic residues" evidence="11">
    <location>
        <begin position="1592"/>
        <end position="1601"/>
    </location>
</feature>
<dbReference type="CDD" id="cd09233">
    <property type="entry name" value="ACE1-Sec16-like"/>
    <property type="match status" value="1"/>
</dbReference>
<dbReference type="Pfam" id="PF12932">
    <property type="entry name" value="Sec16"/>
    <property type="match status" value="1"/>
</dbReference>
<dbReference type="EMBL" id="ML976616">
    <property type="protein sequence ID" value="KAF1844563.1"/>
    <property type="molecule type" value="Genomic_DNA"/>
</dbReference>